<dbReference type="SMR" id="A2DJ29"/>
<dbReference type="InterPro" id="IPR011989">
    <property type="entry name" value="ARM-like"/>
</dbReference>
<dbReference type="EMBL" id="DS113206">
    <property type="protein sequence ID" value="EAY19604.1"/>
    <property type="molecule type" value="Genomic_DNA"/>
</dbReference>
<dbReference type="AlphaFoldDB" id="A2DJ29"/>
<dbReference type="VEuPathDB" id="TrichDB:TVAG_228670"/>
<reference evidence="1" key="1">
    <citation type="submission" date="2006-10" db="EMBL/GenBank/DDBJ databases">
        <authorList>
            <person name="Amadeo P."/>
            <person name="Zhao Q."/>
            <person name="Wortman J."/>
            <person name="Fraser-Liggett C."/>
            <person name="Carlton J."/>
        </authorList>
    </citation>
    <scope>NUCLEOTIDE SEQUENCE</scope>
    <source>
        <strain evidence="1">G3</strain>
    </source>
</reference>
<dbReference type="KEGG" id="tva:5465132"/>
<evidence type="ECO:0000313" key="1">
    <source>
        <dbReference type="EMBL" id="EAY19604.1"/>
    </source>
</evidence>
<dbReference type="RefSeq" id="XP_001580590.1">
    <property type="nucleotide sequence ID" value="XM_001580540.1"/>
</dbReference>
<dbReference type="VEuPathDB" id="TrichDB:TVAGG3_0470790"/>
<sequence length="477" mass="53069">MSDESDSDPASGLDLKSVTKNFATDRATNSIKIRRSMLGHLSKYGTDSDVSSPSSQEDQLAVIANIAQTKFSPEIIQSNFESGNADLTQFTCDLALFMKMHPDVSIITDPEQVELIVNALGYFTDSVGISNFLYLIIILSSKFDNEIVDSGFFFMVRDETFQNFPMEVLEFYQTISLESKYCHNAILCTGILYDIVQLYQSTSEEKIIIQAAKTFETIMSISTNEDADSIRDLIPDIVNMLSNPCAEAVTNILHAIVDLLRISTSFITLFFGAKLHEIIAQLMPMPQLSKPCLDILGSMCVCSDKQFPLLFPLVEIACQLIGGDFTGDVYWTLMNALDSCPIMILPFIDNNFMTNTAQILNNSAYSVMREVACFVATLLVVAPIAELKNILSHNIILPIIDMLDCGEPPLILRCLDGLKKVVMAAYNDTSIIDSTPDLFQSDELEEALERLHEIEDPRINSRAMQLISDLETLKKSN</sequence>
<keyword evidence="2" id="KW-1185">Reference proteome</keyword>
<organism evidence="1 2">
    <name type="scientific">Trichomonas vaginalis (strain ATCC PRA-98 / G3)</name>
    <dbReference type="NCBI Taxonomy" id="412133"/>
    <lineage>
        <taxon>Eukaryota</taxon>
        <taxon>Metamonada</taxon>
        <taxon>Parabasalia</taxon>
        <taxon>Trichomonadida</taxon>
        <taxon>Trichomonadidae</taxon>
        <taxon>Trichomonas</taxon>
    </lineage>
</organism>
<dbReference type="Proteomes" id="UP000001542">
    <property type="component" value="Unassembled WGS sequence"/>
</dbReference>
<reference evidence="1" key="2">
    <citation type="journal article" date="2007" name="Science">
        <title>Draft genome sequence of the sexually transmitted pathogen Trichomonas vaginalis.</title>
        <authorList>
            <person name="Carlton J.M."/>
            <person name="Hirt R.P."/>
            <person name="Silva J.C."/>
            <person name="Delcher A.L."/>
            <person name="Schatz M."/>
            <person name="Zhao Q."/>
            <person name="Wortman J.R."/>
            <person name="Bidwell S.L."/>
            <person name="Alsmark U.C.M."/>
            <person name="Besteiro S."/>
            <person name="Sicheritz-Ponten T."/>
            <person name="Noel C.J."/>
            <person name="Dacks J.B."/>
            <person name="Foster P.G."/>
            <person name="Simillion C."/>
            <person name="Van de Peer Y."/>
            <person name="Miranda-Saavedra D."/>
            <person name="Barton G.J."/>
            <person name="Westrop G.D."/>
            <person name="Mueller S."/>
            <person name="Dessi D."/>
            <person name="Fiori P.L."/>
            <person name="Ren Q."/>
            <person name="Paulsen I."/>
            <person name="Zhang H."/>
            <person name="Bastida-Corcuera F.D."/>
            <person name="Simoes-Barbosa A."/>
            <person name="Brown M.T."/>
            <person name="Hayes R.D."/>
            <person name="Mukherjee M."/>
            <person name="Okumura C.Y."/>
            <person name="Schneider R."/>
            <person name="Smith A.J."/>
            <person name="Vanacova S."/>
            <person name="Villalvazo M."/>
            <person name="Haas B.J."/>
            <person name="Pertea M."/>
            <person name="Feldblyum T.V."/>
            <person name="Utterback T.R."/>
            <person name="Shu C.L."/>
            <person name="Osoegawa K."/>
            <person name="de Jong P.J."/>
            <person name="Hrdy I."/>
            <person name="Horvathova L."/>
            <person name="Zubacova Z."/>
            <person name="Dolezal P."/>
            <person name="Malik S.B."/>
            <person name="Logsdon J.M. Jr."/>
            <person name="Henze K."/>
            <person name="Gupta A."/>
            <person name="Wang C.C."/>
            <person name="Dunne R.L."/>
            <person name="Upcroft J.A."/>
            <person name="Upcroft P."/>
            <person name="White O."/>
            <person name="Salzberg S.L."/>
            <person name="Tang P."/>
            <person name="Chiu C.-H."/>
            <person name="Lee Y.-S."/>
            <person name="Embley T.M."/>
            <person name="Coombs G.H."/>
            <person name="Mottram J.C."/>
            <person name="Tachezy J."/>
            <person name="Fraser-Liggett C.M."/>
            <person name="Johnson P.J."/>
        </authorList>
    </citation>
    <scope>NUCLEOTIDE SEQUENCE [LARGE SCALE GENOMIC DNA]</scope>
    <source>
        <strain evidence="1">G3</strain>
    </source>
</reference>
<dbReference type="InParanoid" id="A2DJ29"/>
<name>A2DJ29_TRIV3</name>
<dbReference type="SUPFAM" id="SSF48371">
    <property type="entry name" value="ARM repeat"/>
    <property type="match status" value="1"/>
</dbReference>
<proteinExistence type="predicted"/>
<dbReference type="InterPro" id="IPR016024">
    <property type="entry name" value="ARM-type_fold"/>
</dbReference>
<dbReference type="OrthoDB" id="10646319at2759"/>
<evidence type="ECO:0000313" key="2">
    <source>
        <dbReference type="Proteomes" id="UP000001542"/>
    </source>
</evidence>
<dbReference type="Gene3D" id="1.25.10.10">
    <property type="entry name" value="Leucine-rich Repeat Variant"/>
    <property type="match status" value="1"/>
</dbReference>
<protein>
    <submittedName>
        <fullName evidence="1">Uncharacterized protein</fullName>
    </submittedName>
</protein>
<accession>A2DJ29</accession>
<gene>
    <name evidence="1" type="ORF">TVAG_228670</name>
</gene>
<dbReference type="STRING" id="5722.A2DJ29"/>